<dbReference type="STRING" id="3750.A0A498IHG8"/>
<keyword evidence="5" id="KW-0677">Repeat</keyword>
<dbReference type="InterPro" id="IPR036322">
    <property type="entry name" value="WD40_repeat_dom_sf"/>
</dbReference>
<keyword evidence="6 9" id="KW-1133">Transmembrane helix</keyword>
<evidence type="ECO:0000256" key="6">
    <source>
        <dbReference type="ARBA" id="ARBA00022989"/>
    </source>
</evidence>
<sequence length="502" mass="56852">MQRPAEKKAGVHTYISQWPIYSLAWSVRHDKPSRLAIGSFIEDYGNKVELVQFNQDTSDFATDNRLTFDHPYAPTNLMFFPSEDTTNPDLIATSGDYLRLWEIHDDRIELKSLLNSNRSSEFNSAITSFDWVECDTRRVATSSVDTTCTIWDIEREAVDSQLVAHDKEVYDISWGGFNVFASASGDGTVRVFDLRNKERSTIVYENPTQDRSLLRVEWNKHDPRFIATVGMDSNKVVIVDIRFPTSPLMELKKHGASVNAISWSPGKGHQICSVSDDSRAMIWDVVRPGFQSDSGGDIEPEMWYGTTAQINQVRWSAVELNGIGIGFSNKLQLLKRCVARLLICYKHDVLRVYVSCNCVFGSVFSHALMGLSPNTFLFWALFLPVLLMVRVLCSACRTCFYVFSKHLVTNPALMYVVVPMPCLFFGGGSTQFLLTRESDGWINAAKFLTGASTVGSIAIPIILRHAHMIETPAMWIEFFSFFIFICTVMCFHRASLEDEWSF</sequence>
<dbReference type="InterPro" id="IPR019775">
    <property type="entry name" value="WD40_repeat_CS"/>
</dbReference>
<proteinExistence type="inferred from homology"/>
<accession>A0A498IHG8</accession>
<keyword evidence="3 8" id="KW-0853">WD repeat</keyword>
<feature type="transmembrane region" description="Helical" evidence="9">
    <location>
        <begin position="440"/>
        <end position="463"/>
    </location>
</feature>
<dbReference type="PROSITE" id="PS50294">
    <property type="entry name" value="WD_REPEATS_REGION"/>
    <property type="match status" value="1"/>
</dbReference>
<gene>
    <name evidence="10" type="ORF">DVH24_034883</name>
</gene>
<dbReference type="Proteomes" id="UP000290289">
    <property type="component" value="Chromosome 12"/>
</dbReference>
<evidence type="ECO:0000256" key="1">
    <source>
        <dbReference type="ARBA" id="ARBA00004141"/>
    </source>
</evidence>
<evidence type="ECO:0000256" key="7">
    <source>
        <dbReference type="ARBA" id="ARBA00023136"/>
    </source>
</evidence>
<dbReference type="InterPro" id="IPR007262">
    <property type="entry name" value="Vps55/LEPROT"/>
</dbReference>
<dbReference type="EMBL" id="RDQH01000338">
    <property type="protein sequence ID" value="RXH81462.1"/>
    <property type="molecule type" value="Genomic_DNA"/>
</dbReference>
<evidence type="ECO:0000256" key="4">
    <source>
        <dbReference type="ARBA" id="ARBA00022692"/>
    </source>
</evidence>
<evidence type="ECO:0000256" key="8">
    <source>
        <dbReference type="PROSITE-ProRule" id="PRU00221"/>
    </source>
</evidence>
<evidence type="ECO:0000256" key="3">
    <source>
        <dbReference type="ARBA" id="ARBA00022574"/>
    </source>
</evidence>
<dbReference type="InterPro" id="IPR001680">
    <property type="entry name" value="WD40_rpt"/>
</dbReference>
<dbReference type="InterPro" id="IPR015943">
    <property type="entry name" value="WD40/YVTN_repeat-like_dom_sf"/>
</dbReference>
<evidence type="ECO:0000313" key="11">
    <source>
        <dbReference type="Proteomes" id="UP000290289"/>
    </source>
</evidence>
<dbReference type="GO" id="GO:0016020">
    <property type="term" value="C:membrane"/>
    <property type="evidence" value="ECO:0007669"/>
    <property type="project" value="UniProtKB-SubCell"/>
</dbReference>
<feature type="transmembrane region" description="Helical" evidence="9">
    <location>
        <begin position="376"/>
        <end position="400"/>
    </location>
</feature>
<feature type="repeat" description="WD" evidence="8">
    <location>
        <begin position="251"/>
        <end position="285"/>
    </location>
</feature>
<reference evidence="10 11" key="1">
    <citation type="submission" date="2018-10" db="EMBL/GenBank/DDBJ databases">
        <title>A high-quality apple genome assembly.</title>
        <authorList>
            <person name="Hu J."/>
        </authorList>
    </citation>
    <scope>NUCLEOTIDE SEQUENCE [LARGE SCALE GENOMIC DNA]</scope>
    <source>
        <strain evidence="11">cv. HFTH1</strain>
        <tissue evidence="10">Young leaf</tissue>
    </source>
</reference>
<dbReference type="PROSITE" id="PS00678">
    <property type="entry name" value="WD_REPEATS_1"/>
    <property type="match status" value="1"/>
</dbReference>
<dbReference type="PROSITE" id="PS50082">
    <property type="entry name" value="WD_REPEATS_2"/>
    <property type="match status" value="2"/>
</dbReference>
<name>A0A498IHG8_MALDO</name>
<comment type="similarity">
    <text evidence="2">Belongs to the OB-RGRP/VPS55 family.</text>
</comment>
<dbReference type="Pfam" id="PF04133">
    <property type="entry name" value="Vps55"/>
    <property type="match status" value="1"/>
</dbReference>
<organism evidence="10 11">
    <name type="scientific">Malus domestica</name>
    <name type="common">Apple</name>
    <name type="synonym">Pyrus malus</name>
    <dbReference type="NCBI Taxonomy" id="3750"/>
    <lineage>
        <taxon>Eukaryota</taxon>
        <taxon>Viridiplantae</taxon>
        <taxon>Streptophyta</taxon>
        <taxon>Embryophyta</taxon>
        <taxon>Tracheophyta</taxon>
        <taxon>Spermatophyta</taxon>
        <taxon>Magnoliopsida</taxon>
        <taxon>eudicotyledons</taxon>
        <taxon>Gunneridae</taxon>
        <taxon>Pentapetalae</taxon>
        <taxon>rosids</taxon>
        <taxon>fabids</taxon>
        <taxon>Rosales</taxon>
        <taxon>Rosaceae</taxon>
        <taxon>Amygdaloideae</taxon>
        <taxon>Maleae</taxon>
        <taxon>Malus</taxon>
    </lineage>
</organism>
<feature type="repeat" description="WD" evidence="8">
    <location>
        <begin position="162"/>
        <end position="202"/>
    </location>
</feature>
<dbReference type="InterPro" id="IPR045159">
    <property type="entry name" value="DCAF7-like"/>
</dbReference>
<feature type="transmembrane region" description="Helical" evidence="9">
    <location>
        <begin position="412"/>
        <end position="434"/>
    </location>
</feature>
<evidence type="ECO:0000313" key="10">
    <source>
        <dbReference type="EMBL" id="RXH81462.1"/>
    </source>
</evidence>
<comment type="caution">
    <text evidence="10">The sequence shown here is derived from an EMBL/GenBank/DDBJ whole genome shotgun (WGS) entry which is preliminary data.</text>
</comment>
<dbReference type="Gene3D" id="2.130.10.10">
    <property type="entry name" value="YVTN repeat-like/Quinoprotein amine dehydrogenase"/>
    <property type="match status" value="1"/>
</dbReference>
<comment type="subcellular location">
    <subcellularLocation>
        <location evidence="1">Membrane</location>
        <topology evidence="1">Multi-pass membrane protein</topology>
    </subcellularLocation>
</comment>
<keyword evidence="11" id="KW-1185">Reference proteome</keyword>
<evidence type="ECO:0000256" key="5">
    <source>
        <dbReference type="ARBA" id="ARBA00022737"/>
    </source>
</evidence>
<dbReference type="AlphaFoldDB" id="A0A498IHG8"/>
<keyword evidence="4 9" id="KW-0812">Transmembrane</keyword>
<evidence type="ECO:0000256" key="9">
    <source>
        <dbReference type="SAM" id="Phobius"/>
    </source>
</evidence>
<dbReference type="SMART" id="SM00320">
    <property type="entry name" value="WD40"/>
    <property type="match status" value="4"/>
</dbReference>
<feature type="transmembrane region" description="Helical" evidence="9">
    <location>
        <begin position="475"/>
        <end position="494"/>
    </location>
</feature>
<feature type="transmembrane region" description="Helical" evidence="9">
    <location>
        <begin position="350"/>
        <end position="370"/>
    </location>
</feature>
<dbReference type="Pfam" id="PF00400">
    <property type="entry name" value="WD40"/>
    <property type="match status" value="2"/>
</dbReference>
<keyword evidence="7 9" id="KW-0472">Membrane</keyword>
<evidence type="ECO:0000256" key="2">
    <source>
        <dbReference type="ARBA" id="ARBA00005645"/>
    </source>
</evidence>
<dbReference type="PANTHER" id="PTHR19919">
    <property type="entry name" value="WD REPEAT CONTAINING PROTEIN"/>
    <property type="match status" value="1"/>
</dbReference>
<protein>
    <submittedName>
        <fullName evidence="10">Uncharacterized protein</fullName>
    </submittedName>
</protein>
<dbReference type="SUPFAM" id="SSF50978">
    <property type="entry name" value="WD40 repeat-like"/>
    <property type="match status" value="1"/>
</dbReference>